<dbReference type="EMBL" id="ML978200">
    <property type="protein sequence ID" value="KAF2029536.1"/>
    <property type="molecule type" value="Genomic_DNA"/>
</dbReference>
<dbReference type="AlphaFoldDB" id="A0A9P4LJS8"/>
<protein>
    <submittedName>
        <fullName evidence="1">Uncharacterized protein</fullName>
    </submittedName>
</protein>
<reference evidence="1" key="1">
    <citation type="journal article" date="2020" name="Stud. Mycol.">
        <title>101 Dothideomycetes genomes: a test case for predicting lifestyles and emergence of pathogens.</title>
        <authorList>
            <person name="Haridas S."/>
            <person name="Albert R."/>
            <person name="Binder M."/>
            <person name="Bloem J."/>
            <person name="Labutti K."/>
            <person name="Salamov A."/>
            <person name="Andreopoulos B."/>
            <person name="Baker S."/>
            <person name="Barry K."/>
            <person name="Bills G."/>
            <person name="Bluhm B."/>
            <person name="Cannon C."/>
            <person name="Castanera R."/>
            <person name="Culley D."/>
            <person name="Daum C."/>
            <person name="Ezra D."/>
            <person name="Gonzalez J."/>
            <person name="Henrissat B."/>
            <person name="Kuo A."/>
            <person name="Liang C."/>
            <person name="Lipzen A."/>
            <person name="Lutzoni F."/>
            <person name="Magnuson J."/>
            <person name="Mondo S."/>
            <person name="Nolan M."/>
            <person name="Ohm R."/>
            <person name="Pangilinan J."/>
            <person name="Park H.-J."/>
            <person name="Ramirez L."/>
            <person name="Alfaro M."/>
            <person name="Sun H."/>
            <person name="Tritt A."/>
            <person name="Yoshinaga Y."/>
            <person name="Zwiers L.-H."/>
            <person name="Turgeon B."/>
            <person name="Goodwin S."/>
            <person name="Spatafora J."/>
            <person name="Crous P."/>
            <person name="Grigoriev I."/>
        </authorList>
    </citation>
    <scope>NUCLEOTIDE SEQUENCE</scope>
    <source>
        <strain evidence="1">CBS 110217</strain>
    </source>
</reference>
<name>A0A9P4LJS8_9PLEO</name>
<gene>
    <name evidence="1" type="ORF">EK21DRAFT_67528</name>
</gene>
<accession>A0A9P4LJS8</accession>
<evidence type="ECO:0000313" key="2">
    <source>
        <dbReference type="Proteomes" id="UP000799777"/>
    </source>
</evidence>
<proteinExistence type="predicted"/>
<keyword evidence="2" id="KW-1185">Reference proteome</keyword>
<sequence length="91" mass="10994">MQARNAFKSYFLAVHRLALLKQCDIHQFWAHQSLEENLAFLRVCKLKMLRVVVREVVKLQREIGRNKKAMRHWRRKEKGLHGWYMDGALYV</sequence>
<dbReference type="Proteomes" id="UP000799777">
    <property type="component" value="Unassembled WGS sequence"/>
</dbReference>
<comment type="caution">
    <text evidence="1">The sequence shown here is derived from an EMBL/GenBank/DDBJ whole genome shotgun (WGS) entry which is preliminary data.</text>
</comment>
<evidence type="ECO:0000313" key="1">
    <source>
        <dbReference type="EMBL" id="KAF2029536.1"/>
    </source>
</evidence>
<organism evidence="1 2">
    <name type="scientific">Setomelanomma holmii</name>
    <dbReference type="NCBI Taxonomy" id="210430"/>
    <lineage>
        <taxon>Eukaryota</taxon>
        <taxon>Fungi</taxon>
        <taxon>Dikarya</taxon>
        <taxon>Ascomycota</taxon>
        <taxon>Pezizomycotina</taxon>
        <taxon>Dothideomycetes</taxon>
        <taxon>Pleosporomycetidae</taxon>
        <taxon>Pleosporales</taxon>
        <taxon>Pleosporineae</taxon>
        <taxon>Phaeosphaeriaceae</taxon>
        <taxon>Setomelanomma</taxon>
    </lineage>
</organism>